<evidence type="ECO:0000313" key="3">
    <source>
        <dbReference type="EMBL" id="PWA97439.1"/>
    </source>
</evidence>
<reference evidence="3 4" key="1">
    <citation type="journal article" date="2018" name="Mol. Plant">
        <title>The genome of Artemisia annua provides insight into the evolution of Asteraceae family and artemisinin biosynthesis.</title>
        <authorList>
            <person name="Shen Q."/>
            <person name="Zhang L."/>
            <person name="Liao Z."/>
            <person name="Wang S."/>
            <person name="Yan T."/>
            <person name="Shi P."/>
            <person name="Liu M."/>
            <person name="Fu X."/>
            <person name="Pan Q."/>
            <person name="Wang Y."/>
            <person name="Lv Z."/>
            <person name="Lu X."/>
            <person name="Zhang F."/>
            <person name="Jiang W."/>
            <person name="Ma Y."/>
            <person name="Chen M."/>
            <person name="Hao X."/>
            <person name="Li L."/>
            <person name="Tang Y."/>
            <person name="Lv G."/>
            <person name="Zhou Y."/>
            <person name="Sun X."/>
            <person name="Brodelius P.E."/>
            <person name="Rose J.K.C."/>
            <person name="Tang K."/>
        </authorList>
    </citation>
    <scope>NUCLEOTIDE SEQUENCE [LARGE SCALE GENOMIC DNA]</scope>
    <source>
        <strain evidence="4">cv. Huhao1</strain>
        <tissue evidence="3">Leaf</tissue>
    </source>
</reference>
<name>A0A2U1QHE6_ARTAN</name>
<evidence type="ECO:0000256" key="1">
    <source>
        <dbReference type="ARBA" id="ARBA00022614"/>
    </source>
</evidence>
<dbReference type="PANTHER" id="PTHR48051">
    <property type="match status" value="1"/>
</dbReference>
<dbReference type="Gene3D" id="3.80.10.10">
    <property type="entry name" value="Ribonuclease Inhibitor"/>
    <property type="match status" value="1"/>
</dbReference>
<keyword evidence="4" id="KW-1185">Reference proteome</keyword>
<dbReference type="GO" id="GO:0005737">
    <property type="term" value="C:cytoplasm"/>
    <property type="evidence" value="ECO:0007669"/>
    <property type="project" value="TreeGrafter"/>
</dbReference>
<protein>
    <submittedName>
        <fullName evidence="3">NB-ARC domains-containing protein</fullName>
    </submittedName>
</protein>
<dbReference type="InterPro" id="IPR032675">
    <property type="entry name" value="LRR_dom_sf"/>
</dbReference>
<keyword evidence="2" id="KW-0677">Repeat</keyword>
<gene>
    <name evidence="3" type="ORF">CTI12_AA029290</name>
</gene>
<dbReference type="SUPFAM" id="SSF52058">
    <property type="entry name" value="L domain-like"/>
    <property type="match status" value="1"/>
</dbReference>
<dbReference type="Proteomes" id="UP000245207">
    <property type="component" value="Unassembled WGS sequence"/>
</dbReference>
<evidence type="ECO:0000256" key="2">
    <source>
        <dbReference type="ARBA" id="ARBA00022737"/>
    </source>
</evidence>
<proteinExistence type="predicted"/>
<organism evidence="3 4">
    <name type="scientific">Artemisia annua</name>
    <name type="common">Sweet wormwood</name>
    <dbReference type="NCBI Taxonomy" id="35608"/>
    <lineage>
        <taxon>Eukaryota</taxon>
        <taxon>Viridiplantae</taxon>
        <taxon>Streptophyta</taxon>
        <taxon>Embryophyta</taxon>
        <taxon>Tracheophyta</taxon>
        <taxon>Spermatophyta</taxon>
        <taxon>Magnoliopsida</taxon>
        <taxon>eudicotyledons</taxon>
        <taxon>Gunneridae</taxon>
        <taxon>Pentapetalae</taxon>
        <taxon>asterids</taxon>
        <taxon>campanulids</taxon>
        <taxon>Asterales</taxon>
        <taxon>Asteraceae</taxon>
        <taxon>Asteroideae</taxon>
        <taxon>Anthemideae</taxon>
        <taxon>Artemisiinae</taxon>
        <taxon>Artemisia</taxon>
    </lineage>
</organism>
<dbReference type="PANTHER" id="PTHR48051:SF46">
    <property type="entry name" value="LEUCINE RICH REPEAT-CONTAINING DOMAIN PROTEIN"/>
    <property type="match status" value="1"/>
</dbReference>
<evidence type="ECO:0000313" key="4">
    <source>
        <dbReference type="Proteomes" id="UP000245207"/>
    </source>
</evidence>
<dbReference type="OrthoDB" id="2018313at2759"/>
<accession>A0A2U1QHE6</accession>
<sequence length="168" mass="19133">MESHTEAKISPFLDGLTAGTTRNVLTRTKNKKIENRPDNIGILKHLKWLYVRNCCCLGKLPVDIVQLESLERLVLSATMIKDLPCSICMLKHLKLLKLDDCALLEKLPEDIGLLECLEELDITHIGTSHLPQSIFRLKCLLITAPPELLQFCNFPSEIETRTWYQPPL</sequence>
<dbReference type="AlphaFoldDB" id="A0A2U1QHE6"/>
<comment type="caution">
    <text evidence="3">The sequence shown here is derived from an EMBL/GenBank/DDBJ whole genome shotgun (WGS) entry which is preliminary data.</text>
</comment>
<dbReference type="InterPro" id="IPR050216">
    <property type="entry name" value="LRR_domain-containing"/>
</dbReference>
<dbReference type="EMBL" id="PKPP01000122">
    <property type="protein sequence ID" value="PWA97439.1"/>
    <property type="molecule type" value="Genomic_DNA"/>
</dbReference>
<keyword evidence="1" id="KW-0433">Leucine-rich repeat</keyword>